<feature type="domain" description="PH-like" evidence="1">
    <location>
        <begin position="254"/>
        <end position="364"/>
    </location>
</feature>
<dbReference type="EMBL" id="CZPT02001115">
    <property type="protein sequence ID" value="SCU68964.1"/>
    <property type="molecule type" value="Genomic_DNA"/>
</dbReference>
<dbReference type="Pfam" id="PF26290">
    <property type="entry name" value="DUF8079"/>
    <property type="match status" value="1"/>
</dbReference>
<dbReference type="RefSeq" id="XP_067080023.1">
    <property type="nucleotide sequence ID" value="XM_067223922.1"/>
</dbReference>
<gene>
    <name evidence="2" type="ORF">TEOVI_000850200</name>
</gene>
<dbReference type="GeneID" id="92382436"/>
<reference evidence="2" key="1">
    <citation type="submission" date="2016-09" db="EMBL/GenBank/DDBJ databases">
        <authorList>
            <person name="Hebert L."/>
            <person name="Moumen B."/>
        </authorList>
    </citation>
    <scope>NUCLEOTIDE SEQUENCE [LARGE SCALE GENOMIC DNA]</scope>
    <source>
        <strain evidence="2">OVI</strain>
    </source>
</reference>
<evidence type="ECO:0000313" key="2">
    <source>
        <dbReference type="EMBL" id="SCU68964.1"/>
    </source>
</evidence>
<name>A0A1G4IAN7_TRYEQ</name>
<dbReference type="Pfam" id="PF25405">
    <property type="entry name" value="PH_30"/>
    <property type="match status" value="1"/>
</dbReference>
<dbReference type="VEuPathDB" id="TriTrypDB:TEOVI_000850200"/>
<sequence>MTCVKELLQLPTDEVRACVFPLSDVEVTLVLCELGKLLQRWLYATRYKLVSSFEVFLHLFVHVADREPKRIANAFLGSCKEGQHLSLLADVCETLFSPSRISLLAEVDVELFLTFLKFLCDIPVLKDRLGNVLMKILLEFLSAAVERDGDYRQPRACASVLITLTRGSKANKDRMKVECDRLGETLEKTTDVYLRLQCVELLFRLHVHDGTILATSSLCGLLKSGVPKLPNDEHLLTNMLVLLESYDADREVPRILQFTTILVEVDSIQVCGPTKIYFSLSMLVIMMPGYTGDNITIPYEHIRSMKLTRERKLGLRLHVVPPQLSGIMSFEALKDTLTVSLTQATVDAFRASGIRDWVAARKNFAPLGSAREVRDTSTKLYALSVPETEKRGNTEGYNAGEGRAAKRDELGMPFLEIKEEGHPSGGGRGNGDMGMFHDLNEVATSKVTRMRQDCRRELQSVFHFAEEEIEKMRRTNASERDAFNTSLKEDLIMIRRVGAQVKTKTAECVESLNQELTETQALGELLRDELGKLQDSLTSALHSSEEAEVGHLIELKTLVDAEMKSIKDKLMRLVSLAGPFRTLGNHTLQREPVAGAST</sequence>
<organism evidence="2 3">
    <name type="scientific">Trypanosoma equiperdum</name>
    <dbReference type="NCBI Taxonomy" id="5694"/>
    <lineage>
        <taxon>Eukaryota</taxon>
        <taxon>Discoba</taxon>
        <taxon>Euglenozoa</taxon>
        <taxon>Kinetoplastea</taxon>
        <taxon>Metakinetoplastina</taxon>
        <taxon>Trypanosomatida</taxon>
        <taxon>Trypanosomatidae</taxon>
        <taxon>Trypanosoma</taxon>
    </lineage>
</organism>
<dbReference type="AlphaFoldDB" id="A0A1G4IAN7"/>
<dbReference type="Proteomes" id="UP000195570">
    <property type="component" value="Unassembled WGS sequence"/>
</dbReference>
<accession>A0A1G4IAN7</accession>
<dbReference type="InterPro" id="IPR058392">
    <property type="entry name" value="DUF8079"/>
</dbReference>
<proteinExistence type="predicted"/>
<dbReference type="InterPro" id="IPR057419">
    <property type="entry name" value="PH-like_2_kinetoplastida"/>
</dbReference>
<keyword evidence="3" id="KW-1185">Reference proteome</keyword>
<evidence type="ECO:0000313" key="3">
    <source>
        <dbReference type="Proteomes" id="UP000195570"/>
    </source>
</evidence>
<comment type="caution">
    <text evidence="2">The sequence shown here is derived from an EMBL/GenBank/DDBJ whole genome shotgun (WGS) entry which is preliminary data.</text>
</comment>
<protein>
    <submittedName>
        <fullName evidence="2">Kinetoplastid kinetochore protein 18</fullName>
    </submittedName>
</protein>
<evidence type="ECO:0000259" key="1">
    <source>
        <dbReference type="Pfam" id="PF25405"/>
    </source>
</evidence>